<dbReference type="Proteomes" id="UP001289135">
    <property type="component" value="Unassembled WGS sequence"/>
</dbReference>
<keyword evidence="2" id="KW-0645">Protease</keyword>
<protein>
    <submittedName>
        <fullName evidence="9">D-alanyl-D-alanine dipeptidase</fullName>
    </submittedName>
</protein>
<dbReference type="GO" id="GO:0046872">
    <property type="term" value="F:metal ion binding"/>
    <property type="evidence" value="ECO:0007669"/>
    <property type="project" value="UniProtKB-KW"/>
</dbReference>
<evidence type="ECO:0000313" key="10">
    <source>
        <dbReference type="Proteomes" id="UP001289135"/>
    </source>
</evidence>
<keyword evidence="8" id="KW-0961">Cell wall biogenesis/degradation</keyword>
<dbReference type="GO" id="GO:0071555">
    <property type="term" value="P:cell wall organization"/>
    <property type="evidence" value="ECO:0007669"/>
    <property type="project" value="UniProtKB-KW"/>
</dbReference>
<organism evidence="9 10">
    <name type="scientific">Lyticum sinuosum</name>
    <dbReference type="NCBI Taxonomy" id="1332059"/>
    <lineage>
        <taxon>Bacteria</taxon>
        <taxon>Pseudomonadati</taxon>
        <taxon>Pseudomonadota</taxon>
        <taxon>Alphaproteobacteria</taxon>
        <taxon>Rickettsiales</taxon>
        <taxon>Lyticum</taxon>
    </lineage>
</organism>
<keyword evidence="10" id="KW-1185">Reference proteome</keyword>
<dbReference type="GO" id="GO:0160237">
    <property type="term" value="F:D-Ala-D-Ala dipeptidase activity"/>
    <property type="evidence" value="ECO:0007669"/>
    <property type="project" value="UniProtKB-EC"/>
</dbReference>
<evidence type="ECO:0000313" key="9">
    <source>
        <dbReference type="EMBL" id="MDZ5761531.1"/>
    </source>
</evidence>
<accession>A0AAE4VM81</accession>
<evidence type="ECO:0000256" key="7">
    <source>
        <dbReference type="ARBA" id="ARBA00023049"/>
    </source>
</evidence>
<name>A0AAE4VM81_9RICK</name>
<dbReference type="Pfam" id="PF01427">
    <property type="entry name" value="Peptidase_M15"/>
    <property type="match status" value="1"/>
</dbReference>
<keyword evidence="7" id="KW-0482">Metalloprotease</keyword>
<evidence type="ECO:0000256" key="3">
    <source>
        <dbReference type="ARBA" id="ARBA00022723"/>
    </source>
</evidence>
<evidence type="ECO:0000256" key="6">
    <source>
        <dbReference type="ARBA" id="ARBA00022997"/>
    </source>
</evidence>
<keyword evidence="3" id="KW-0479">Metal-binding</keyword>
<evidence type="ECO:0000256" key="4">
    <source>
        <dbReference type="ARBA" id="ARBA00022801"/>
    </source>
</evidence>
<dbReference type="SUPFAM" id="SSF55166">
    <property type="entry name" value="Hedgehog/DD-peptidase"/>
    <property type="match status" value="1"/>
</dbReference>
<dbReference type="EMBL" id="JARGYU010000003">
    <property type="protein sequence ID" value="MDZ5761531.1"/>
    <property type="molecule type" value="Genomic_DNA"/>
</dbReference>
<dbReference type="GO" id="GO:0006508">
    <property type="term" value="P:proteolysis"/>
    <property type="evidence" value="ECO:0007669"/>
    <property type="project" value="UniProtKB-KW"/>
</dbReference>
<evidence type="ECO:0000256" key="1">
    <source>
        <dbReference type="ARBA" id="ARBA00001362"/>
    </source>
</evidence>
<dbReference type="PANTHER" id="PTHR43126:SF2">
    <property type="entry name" value="D-ALANYL-D-ALANINE DIPEPTIDASE"/>
    <property type="match status" value="1"/>
</dbReference>
<gene>
    <name evidence="9" type="ORF">Lyticum_00714</name>
</gene>
<keyword evidence="4" id="KW-0378">Hydrolase</keyword>
<keyword evidence="5" id="KW-0862">Zinc</keyword>
<dbReference type="PANTHER" id="PTHR43126">
    <property type="entry name" value="D-ALANYL-D-ALANINE DIPEPTIDASE"/>
    <property type="match status" value="1"/>
</dbReference>
<dbReference type="GO" id="GO:0008237">
    <property type="term" value="F:metallopeptidase activity"/>
    <property type="evidence" value="ECO:0007669"/>
    <property type="project" value="UniProtKB-KW"/>
</dbReference>
<proteinExistence type="predicted"/>
<evidence type="ECO:0000256" key="5">
    <source>
        <dbReference type="ARBA" id="ARBA00022833"/>
    </source>
</evidence>
<evidence type="ECO:0000256" key="2">
    <source>
        <dbReference type="ARBA" id="ARBA00022670"/>
    </source>
</evidence>
<dbReference type="AlphaFoldDB" id="A0AAE4VM81"/>
<sequence length="285" mass="33425">MINFIIILIMNFLSENNQLFASEASKPWDFPEVNFEISENILYIPIASDNVKKVKLNIKNEKFIDLLEVNNPRIKPISVIDTKYKNTYDGYSKVRSGLYKKLLKMLEFLPNNIGIAYFEGLRPLWKQKEYFDKKFLEILKNTQNKEIAYYETTKHVSPFIDNIPTHATGAAIDITLFVQNENDINLMDMGMFDTIYGHNDQQETFSKRTTQKQRENRLLLLNAAIKSDLVNYGFEWWHYSYGDNAWAYVKKKESIYGLAVDKNENILLMSKESYLNKIISTDNFK</sequence>
<dbReference type="Gene3D" id="3.30.1380.10">
    <property type="match status" value="1"/>
</dbReference>
<comment type="caution">
    <text evidence="9">The sequence shown here is derived from an EMBL/GenBank/DDBJ whole genome shotgun (WGS) entry which is preliminary data.</text>
</comment>
<comment type="catalytic activity">
    <reaction evidence="1">
        <text>D-alanyl-D-alanine + H2O = 2 D-alanine</text>
        <dbReference type="Rhea" id="RHEA:20661"/>
        <dbReference type="ChEBI" id="CHEBI:15377"/>
        <dbReference type="ChEBI" id="CHEBI:57416"/>
        <dbReference type="ChEBI" id="CHEBI:57822"/>
        <dbReference type="EC" id="3.4.13.22"/>
    </reaction>
</comment>
<reference evidence="9" key="1">
    <citation type="submission" date="2023-02" db="EMBL/GenBank/DDBJ databases">
        <title>Host association and intracellularity evolved multiple times independently in the Rickettsiales.</title>
        <authorList>
            <person name="Castelli M."/>
            <person name="Nardi T."/>
            <person name="Gammuto L."/>
            <person name="Bellinzona G."/>
            <person name="Sabaneyeva E."/>
            <person name="Potekhin A."/>
            <person name="Serra V."/>
            <person name="Petroni G."/>
            <person name="Sassera D."/>
        </authorList>
    </citation>
    <scope>NUCLEOTIDE SEQUENCE</scope>
    <source>
        <strain evidence="9">USBL-36I1</strain>
    </source>
</reference>
<dbReference type="InterPro" id="IPR009045">
    <property type="entry name" value="Zn_M74/Hedgehog-like"/>
</dbReference>
<dbReference type="InterPro" id="IPR000755">
    <property type="entry name" value="A_A_dipeptidase"/>
</dbReference>
<keyword evidence="6" id="KW-0224">Dipeptidase</keyword>
<evidence type="ECO:0000256" key="8">
    <source>
        <dbReference type="ARBA" id="ARBA00023316"/>
    </source>
</evidence>